<evidence type="ECO:0000256" key="1">
    <source>
        <dbReference type="SAM" id="Phobius"/>
    </source>
</evidence>
<protein>
    <submittedName>
        <fullName evidence="2">Uncharacterized protein</fullName>
    </submittedName>
</protein>
<dbReference type="EMBL" id="BTRK01000006">
    <property type="protein sequence ID" value="GMR57525.1"/>
    <property type="molecule type" value="Genomic_DNA"/>
</dbReference>
<proteinExistence type="predicted"/>
<organism evidence="2 3">
    <name type="scientific">Pristionchus mayeri</name>
    <dbReference type="NCBI Taxonomy" id="1317129"/>
    <lineage>
        <taxon>Eukaryota</taxon>
        <taxon>Metazoa</taxon>
        <taxon>Ecdysozoa</taxon>
        <taxon>Nematoda</taxon>
        <taxon>Chromadorea</taxon>
        <taxon>Rhabditida</taxon>
        <taxon>Rhabditina</taxon>
        <taxon>Diplogasteromorpha</taxon>
        <taxon>Diplogasteroidea</taxon>
        <taxon>Neodiplogasteridae</taxon>
        <taxon>Pristionchus</taxon>
    </lineage>
</organism>
<keyword evidence="1" id="KW-0472">Membrane</keyword>
<gene>
    <name evidence="2" type="ORF">PMAYCL1PPCAC_27720</name>
</gene>
<reference evidence="3" key="1">
    <citation type="submission" date="2022-10" db="EMBL/GenBank/DDBJ databases">
        <title>Genome assembly of Pristionchus species.</title>
        <authorList>
            <person name="Yoshida K."/>
            <person name="Sommer R.J."/>
        </authorList>
    </citation>
    <scope>NUCLEOTIDE SEQUENCE [LARGE SCALE GENOMIC DNA]</scope>
    <source>
        <strain evidence="3">RS5460</strain>
    </source>
</reference>
<feature type="non-terminal residue" evidence="2">
    <location>
        <position position="95"/>
    </location>
</feature>
<feature type="non-terminal residue" evidence="2">
    <location>
        <position position="1"/>
    </location>
</feature>
<keyword evidence="1" id="KW-0812">Transmembrane</keyword>
<evidence type="ECO:0000313" key="2">
    <source>
        <dbReference type="EMBL" id="GMR57525.1"/>
    </source>
</evidence>
<comment type="caution">
    <text evidence="2">The sequence shown here is derived from an EMBL/GenBank/DDBJ whole genome shotgun (WGS) entry which is preliminary data.</text>
</comment>
<dbReference type="AlphaFoldDB" id="A0AAN5IAY4"/>
<evidence type="ECO:0000313" key="3">
    <source>
        <dbReference type="Proteomes" id="UP001328107"/>
    </source>
</evidence>
<name>A0AAN5IAY4_9BILA</name>
<keyword evidence="3" id="KW-1185">Reference proteome</keyword>
<sequence>VARLDQTSLSLCRQFKVVHFIIMFVRYFTEAILACFIMHTLVLERFIAPFVTMVLFFHRRIINSTLRDVEQFNSVMLDFIFRLSDESLLLPLNYK</sequence>
<accession>A0AAN5IAY4</accession>
<dbReference type="Proteomes" id="UP001328107">
    <property type="component" value="Unassembled WGS sequence"/>
</dbReference>
<feature type="transmembrane region" description="Helical" evidence="1">
    <location>
        <begin position="31"/>
        <end position="57"/>
    </location>
</feature>
<keyword evidence="1" id="KW-1133">Transmembrane helix</keyword>